<reference evidence="3" key="1">
    <citation type="journal article" date="2023" name="Int. J. Syst. Evol. Microbiol.">
        <title>Mesoterricola silvestris gen. nov., sp. nov., Mesoterricola sediminis sp. nov., Geothrix oryzae sp. nov., Geothrix edaphica sp. nov., Geothrix rubra sp. nov., and Geothrix limicola sp. nov., six novel members of Acidobacteriota isolated from soils.</title>
        <authorList>
            <person name="Itoh H."/>
            <person name="Sugisawa Y."/>
            <person name="Mise K."/>
            <person name="Xu Z."/>
            <person name="Kuniyasu M."/>
            <person name="Ushijima N."/>
            <person name="Kawano K."/>
            <person name="Kobayashi E."/>
            <person name="Shiratori Y."/>
            <person name="Masuda Y."/>
            <person name="Senoo K."/>
        </authorList>
    </citation>
    <scope>NUCLEOTIDE SEQUENCE</scope>
    <source>
        <strain evidence="3">W786</strain>
    </source>
</reference>
<dbReference type="PANTHER" id="PTHR43586:SF4">
    <property type="entry name" value="ISOPENICILLIN N EPIMERASE"/>
    <property type="match status" value="1"/>
</dbReference>
<proteinExistence type="predicted"/>
<keyword evidence="1" id="KW-0663">Pyridoxal phosphate</keyword>
<accession>A0AA48H7H2</accession>
<dbReference type="Proteomes" id="UP001228113">
    <property type="component" value="Chromosome"/>
</dbReference>
<dbReference type="KEGG" id="msea:METESE_37240"/>
<name>A0AA48H7H2_9BACT</name>
<dbReference type="Pfam" id="PF00266">
    <property type="entry name" value="Aminotran_5"/>
    <property type="match status" value="1"/>
</dbReference>
<dbReference type="InterPro" id="IPR015424">
    <property type="entry name" value="PyrdxlP-dep_Trfase"/>
</dbReference>
<dbReference type="InterPro" id="IPR000192">
    <property type="entry name" value="Aminotrans_V_dom"/>
</dbReference>
<sequence>MIYLDNAATSHPKAPGVPEAVAACLASGAGSPGRATHGPALEAARTVFGARTACARLLGLPDPARLVFTKNATEALNLAILGAVPPGGTVAVSSLEHNAVMRPVRHLEATLGARVLVVPFDACGRPDPGALAGALEARPDLFVLTAASNVTGALPPVEEVAAACARHGVPLCVDASQAAGHLPLPTGCAYLAFPGHKGLLGPGGTGGLALGPGVLPPPLLRGGTGSASELETQPEMLPDRYEAGTPNVPGLAGLARAVTYLAEAGPGPEGALAAQLAEGLAALPGAALVGPGPRAPRAPVVSVALPDRDLGEVALALDRRGICARAGLHCAPAAHRSLGTFGAGGTLRFSPGRFTTPADLETALAALAEILA</sequence>
<evidence type="ECO:0000256" key="1">
    <source>
        <dbReference type="ARBA" id="ARBA00022898"/>
    </source>
</evidence>
<dbReference type="InterPro" id="IPR015422">
    <property type="entry name" value="PyrdxlP-dep_Trfase_small"/>
</dbReference>
<feature type="domain" description="Aminotransferase class V" evidence="2">
    <location>
        <begin position="2"/>
        <end position="361"/>
    </location>
</feature>
<evidence type="ECO:0000259" key="2">
    <source>
        <dbReference type="Pfam" id="PF00266"/>
    </source>
</evidence>
<dbReference type="AlphaFoldDB" id="A0AA48H7H2"/>
<dbReference type="PANTHER" id="PTHR43586">
    <property type="entry name" value="CYSTEINE DESULFURASE"/>
    <property type="match status" value="1"/>
</dbReference>
<dbReference type="Gene3D" id="3.40.640.10">
    <property type="entry name" value="Type I PLP-dependent aspartate aminotransferase-like (Major domain)"/>
    <property type="match status" value="1"/>
</dbReference>
<protein>
    <submittedName>
        <fullName evidence="3">Cysteine desulfurase</fullName>
    </submittedName>
</protein>
<keyword evidence="4" id="KW-1185">Reference proteome</keyword>
<dbReference type="Gene3D" id="3.90.1150.10">
    <property type="entry name" value="Aspartate Aminotransferase, domain 1"/>
    <property type="match status" value="1"/>
</dbReference>
<dbReference type="SUPFAM" id="SSF53383">
    <property type="entry name" value="PLP-dependent transferases"/>
    <property type="match status" value="1"/>
</dbReference>
<dbReference type="InterPro" id="IPR015421">
    <property type="entry name" value="PyrdxlP-dep_Trfase_major"/>
</dbReference>
<evidence type="ECO:0000313" key="4">
    <source>
        <dbReference type="Proteomes" id="UP001228113"/>
    </source>
</evidence>
<organism evidence="3 4">
    <name type="scientific">Mesoterricola sediminis</name>
    <dbReference type="NCBI Taxonomy" id="2927980"/>
    <lineage>
        <taxon>Bacteria</taxon>
        <taxon>Pseudomonadati</taxon>
        <taxon>Acidobacteriota</taxon>
        <taxon>Holophagae</taxon>
        <taxon>Holophagales</taxon>
        <taxon>Holophagaceae</taxon>
        <taxon>Mesoterricola</taxon>
    </lineage>
</organism>
<dbReference type="EMBL" id="AP027081">
    <property type="protein sequence ID" value="BDU78766.1"/>
    <property type="molecule type" value="Genomic_DNA"/>
</dbReference>
<evidence type="ECO:0000313" key="3">
    <source>
        <dbReference type="EMBL" id="BDU78766.1"/>
    </source>
</evidence>
<dbReference type="RefSeq" id="WP_243346687.1">
    <property type="nucleotide sequence ID" value="NZ_AP027081.1"/>
</dbReference>
<gene>
    <name evidence="3" type="ORF">METESE_37240</name>
</gene>